<feature type="region of interest" description="Disordered" evidence="2">
    <location>
        <begin position="24"/>
        <end position="73"/>
    </location>
</feature>
<organism evidence="3 4">
    <name type="scientific">Lentinula lateritia</name>
    <dbReference type="NCBI Taxonomy" id="40482"/>
    <lineage>
        <taxon>Eukaryota</taxon>
        <taxon>Fungi</taxon>
        <taxon>Dikarya</taxon>
        <taxon>Basidiomycota</taxon>
        <taxon>Agaricomycotina</taxon>
        <taxon>Agaricomycetes</taxon>
        <taxon>Agaricomycetidae</taxon>
        <taxon>Agaricales</taxon>
        <taxon>Marasmiineae</taxon>
        <taxon>Omphalotaceae</taxon>
        <taxon>Lentinula</taxon>
    </lineage>
</organism>
<evidence type="ECO:0000313" key="4">
    <source>
        <dbReference type="Proteomes" id="UP001150217"/>
    </source>
</evidence>
<evidence type="ECO:0000313" key="3">
    <source>
        <dbReference type="EMBL" id="KAJ4492442.1"/>
    </source>
</evidence>
<protein>
    <submittedName>
        <fullName evidence="3">Uncharacterized protein</fullName>
    </submittedName>
</protein>
<keyword evidence="1" id="KW-0175">Coiled coil</keyword>
<sequence>MCFGRSSGHHGYHPYQRIGIAASRCSSMPPSSSSSLSSHSGPRPSFSHSGSPAPLRHAPPPYNPTKPLNDHLNPWDPDPVVSKFYTDQAKFFNDQKLLVSFDRRTKTYQLWNVPSYGFRKLSIALENKVVTGPYCHHASNDHRDLEFCKQVLIPCHDSNPKVLEGVKGYFTCLTHVCIAQPVNLFNERKRALKARQEEENKQEYEGKEDQEDKYEVAGLLQGSITPGQVSATTPSLLHSFERDRDDDIVTADEDATYLTDQMCYTHKDLYLVSPLPNHVQDSSWITPPNGLPLIPATSFQMVTSPSAIVAVCVSRFTKEEAESRKLTDGMMTSCLLSGAEDGTYLERPYLHPAFKLSVDAVTPAALKIHDGPEAVHKIWSRTIRGTPVTATILLLNSPVGISLELFGELRKRFHQCQSCLCYFSWDAYGGHLKGNGICANTPGLESVPNLAVVFRKLPSLPVEDWSELSSAIGKSSPVLASPVGTAWMSWNSPYGVTHDAWANLITAWRRCPGKCGMVRTFEGHKAHLESEQGCAKEHDVDFMLWAY</sequence>
<dbReference type="Proteomes" id="UP001150217">
    <property type="component" value="Unassembled WGS sequence"/>
</dbReference>
<gene>
    <name evidence="3" type="ORF">C8R41DRAFT_919996</name>
</gene>
<dbReference type="EMBL" id="JANVFT010000038">
    <property type="protein sequence ID" value="KAJ4492442.1"/>
    <property type="molecule type" value="Genomic_DNA"/>
</dbReference>
<evidence type="ECO:0000256" key="1">
    <source>
        <dbReference type="SAM" id="Coils"/>
    </source>
</evidence>
<comment type="caution">
    <text evidence="3">The sequence shown here is derived from an EMBL/GenBank/DDBJ whole genome shotgun (WGS) entry which is preliminary data.</text>
</comment>
<keyword evidence="4" id="KW-1185">Reference proteome</keyword>
<name>A0ABQ8VI52_9AGAR</name>
<feature type="compositionally biased region" description="Low complexity" evidence="2">
    <location>
        <begin position="24"/>
        <end position="52"/>
    </location>
</feature>
<accession>A0ABQ8VI52</accession>
<reference evidence="3" key="1">
    <citation type="submission" date="2022-08" db="EMBL/GenBank/DDBJ databases">
        <title>A Global Phylogenomic Analysis of the Shiitake Genus Lentinula.</title>
        <authorList>
            <consortium name="DOE Joint Genome Institute"/>
            <person name="Sierra-Patev S."/>
            <person name="Min B."/>
            <person name="Naranjo-Ortiz M."/>
            <person name="Looney B."/>
            <person name="Konkel Z."/>
            <person name="Slot J.C."/>
            <person name="Sakamoto Y."/>
            <person name="Steenwyk J.L."/>
            <person name="Rokas A."/>
            <person name="Carro J."/>
            <person name="Camarero S."/>
            <person name="Ferreira P."/>
            <person name="Molpeceres G."/>
            <person name="Ruiz-Duenas F.J."/>
            <person name="Serrano A."/>
            <person name="Henrissat B."/>
            <person name="Drula E."/>
            <person name="Hughes K.W."/>
            <person name="Mata J.L."/>
            <person name="Ishikawa N.K."/>
            <person name="Vargas-Isla R."/>
            <person name="Ushijima S."/>
            <person name="Smith C.A."/>
            <person name="Ahrendt S."/>
            <person name="Andreopoulos W."/>
            <person name="He G."/>
            <person name="Labutti K."/>
            <person name="Lipzen A."/>
            <person name="Ng V."/>
            <person name="Riley R."/>
            <person name="Sandor L."/>
            <person name="Barry K."/>
            <person name="Martinez A.T."/>
            <person name="Xiao Y."/>
            <person name="Gibbons J.G."/>
            <person name="Terashima K."/>
            <person name="Grigoriev I.V."/>
            <person name="Hibbett D.S."/>
        </authorList>
    </citation>
    <scope>NUCLEOTIDE SEQUENCE</scope>
    <source>
        <strain evidence="3">RHP3577 ss4</strain>
    </source>
</reference>
<evidence type="ECO:0000256" key="2">
    <source>
        <dbReference type="SAM" id="MobiDB-lite"/>
    </source>
</evidence>
<feature type="coiled-coil region" evidence="1">
    <location>
        <begin position="182"/>
        <end position="213"/>
    </location>
</feature>
<proteinExistence type="predicted"/>